<evidence type="ECO:0000256" key="2">
    <source>
        <dbReference type="ARBA" id="ARBA00004541"/>
    </source>
</evidence>
<dbReference type="RefSeq" id="XP_014154477.1">
    <property type="nucleotide sequence ID" value="XM_014299002.1"/>
</dbReference>
<dbReference type="GO" id="GO:0006886">
    <property type="term" value="P:intracellular protein transport"/>
    <property type="evidence" value="ECO:0007669"/>
    <property type="project" value="TreeGrafter"/>
</dbReference>
<reference evidence="6 7" key="1">
    <citation type="submission" date="2011-02" db="EMBL/GenBank/DDBJ databases">
        <title>The Genome Sequence of Sphaeroforma arctica JP610.</title>
        <authorList>
            <consortium name="The Broad Institute Genome Sequencing Platform"/>
            <person name="Russ C."/>
            <person name="Cuomo C."/>
            <person name="Young S.K."/>
            <person name="Zeng Q."/>
            <person name="Gargeya S."/>
            <person name="Alvarado L."/>
            <person name="Berlin A."/>
            <person name="Chapman S.B."/>
            <person name="Chen Z."/>
            <person name="Freedman E."/>
            <person name="Gellesch M."/>
            <person name="Goldberg J."/>
            <person name="Griggs A."/>
            <person name="Gujja S."/>
            <person name="Heilman E."/>
            <person name="Heiman D."/>
            <person name="Howarth C."/>
            <person name="Mehta T."/>
            <person name="Neiman D."/>
            <person name="Pearson M."/>
            <person name="Roberts A."/>
            <person name="Saif S."/>
            <person name="Shea T."/>
            <person name="Shenoy N."/>
            <person name="Sisk P."/>
            <person name="Stolte C."/>
            <person name="Sykes S."/>
            <person name="White J."/>
            <person name="Yandava C."/>
            <person name="Burger G."/>
            <person name="Gray M.W."/>
            <person name="Holland P.W.H."/>
            <person name="King N."/>
            <person name="Lang F.B.F."/>
            <person name="Roger A.J."/>
            <person name="Ruiz-Trillo I."/>
            <person name="Haas B."/>
            <person name="Nusbaum C."/>
            <person name="Birren B."/>
        </authorList>
    </citation>
    <scope>NUCLEOTIDE SEQUENCE [LARGE SCALE GENOMIC DNA]</scope>
    <source>
        <strain evidence="6 7">JP610</strain>
    </source>
</reference>
<dbReference type="InterPro" id="IPR040057">
    <property type="entry name" value="Spe-39"/>
</dbReference>
<dbReference type="GO" id="GO:0005770">
    <property type="term" value="C:late endosome"/>
    <property type="evidence" value="ECO:0007669"/>
    <property type="project" value="UniProtKB-SubCell"/>
</dbReference>
<name>A0A0L0FUR8_9EUKA</name>
<protein>
    <recommendedName>
        <fullName evidence="8">Vps16 C-terminal domain-containing protein</fullName>
    </recommendedName>
</protein>
<accession>A0A0L0FUR8</accession>
<dbReference type="AlphaFoldDB" id="A0A0L0FUR8"/>
<sequence>MILHHRTDRIENVSDRHYTWISVEARAQLQDWEAIKGMFQAKPTALGIFASKKTATVDIPIGIENLIDVLHRHQAPLTVIRKFYSAIQDKQARYLAVVAGEQVDDAIDTWAEMRDMSALKQYLVDIEGGKLGLNSRDITIYGDRIRRII</sequence>
<dbReference type="PANTHER" id="PTHR13364">
    <property type="entry name" value="DEFECTIVE SPERMATOGENESIS PROTEIN 39"/>
    <property type="match status" value="1"/>
</dbReference>
<evidence type="ECO:0000256" key="5">
    <source>
        <dbReference type="ARBA" id="ARBA00023329"/>
    </source>
</evidence>
<dbReference type="PANTHER" id="PTHR13364:SF6">
    <property type="entry name" value="SPERMATOGENESIS-DEFECTIVE PROTEIN 39 HOMOLOG"/>
    <property type="match status" value="1"/>
</dbReference>
<dbReference type="GO" id="GO:0007034">
    <property type="term" value="P:vacuolar transport"/>
    <property type="evidence" value="ECO:0007669"/>
    <property type="project" value="TreeGrafter"/>
</dbReference>
<keyword evidence="7" id="KW-1185">Reference proteome</keyword>
<gene>
    <name evidence="6" type="ORF">SARC_07074</name>
</gene>
<dbReference type="STRING" id="667725.A0A0L0FUR8"/>
<dbReference type="EMBL" id="KQ242134">
    <property type="protein sequence ID" value="KNC80575.1"/>
    <property type="molecule type" value="Genomic_DNA"/>
</dbReference>
<evidence type="ECO:0000313" key="6">
    <source>
        <dbReference type="EMBL" id="KNC80575.1"/>
    </source>
</evidence>
<dbReference type="Proteomes" id="UP000054560">
    <property type="component" value="Unassembled WGS sequence"/>
</dbReference>
<evidence type="ECO:0000256" key="4">
    <source>
        <dbReference type="ARBA" id="ARBA00022753"/>
    </source>
</evidence>
<evidence type="ECO:0008006" key="8">
    <source>
        <dbReference type="Google" id="ProtNLM"/>
    </source>
</evidence>
<proteinExistence type="predicted"/>
<keyword evidence="4" id="KW-0967">Endosome</keyword>
<evidence type="ECO:0000256" key="3">
    <source>
        <dbReference type="ARBA" id="ARBA00004603"/>
    </source>
</evidence>
<dbReference type="GO" id="GO:0005769">
    <property type="term" value="C:early endosome"/>
    <property type="evidence" value="ECO:0007669"/>
    <property type="project" value="UniProtKB-SubCell"/>
</dbReference>
<evidence type="ECO:0000313" key="7">
    <source>
        <dbReference type="Proteomes" id="UP000054560"/>
    </source>
</evidence>
<dbReference type="OrthoDB" id="9977282at2759"/>
<evidence type="ECO:0000256" key="1">
    <source>
        <dbReference type="ARBA" id="ARBA00004412"/>
    </source>
</evidence>
<dbReference type="GeneID" id="25907578"/>
<organism evidence="6 7">
    <name type="scientific">Sphaeroforma arctica JP610</name>
    <dbReference type="NCBI Taxonomy" id="667725"/>
    <lineage>
        <taxon>Eukaryota</taxon>
        <taxon>Ichthyosporea</taxon>
        <taxon>Ichthyophonida</taxon>
        <taxon>Sphaeroforma</taxon>
    </lineage>
</organism>
<keyword evidence="5" id="KW-0968">Cytoplasmic vesicle</keyword>
<comment type="subcellular location">
    <subcellularLocation>
        <location evidence="2">Cytoplasmic vesicle</location>
    </subcellularLocation>
    <subcellularLocation>
        <location evidence="1">Early endosome</location>
    </subcellularLocation>
    <subcellularLocation>
        <location evidence="3">Late endosome</location>
    </subcellularLocation>
</comment>